<dbReference type="EMBL" id="DXDX01000019">
    <property type="protein sequence ID" value="HIY20440.1"/>
    <property type="molecule type" value="Genomic_DNA"/>
</dbReference>
<evidence type="ECO:0000313" key="2">
    <source>
        <dbReference type="EMBL" id="HIY20440.1"/>
    </source>
</evidence>
<dbReference type="InterPro" id="IPR022742">
    <property type="entry name" value="Hydrolase_4"/>
</dbReference>
<dbReference type="Proteomes" id="UP000823868">
    <property type="component" value="Unassembled WGS sequence"/>
</dbReference>
<evidence type="ECO:0000313" key="3">
    <source>
        <dbReference type="Proteomes" id="UP000823868"/>
    </source>
</evidence>
<dbReference type="SUPFAM" id="SSF53474">
    <property type="entry name" value="alpha/beta-Hydrolases"/>
    <property type="match status" value="1"/>
</dbReference>
<dbReference type="Gene3D" id="3.40.50.1820">
    <property type="entry name" value="alpha/beta hydrolase"/>
    <property type="match status" value="1"/>
</dbReference>
<dbReference type="InterPro" id="IPR051044">
    <property type="entry name" value="MAG_DAG_Lipase"/>
</dbReference>
<accession>A0A9D1Y6I2</accession>
<name>A0A9D1Y6I2_9FIRM</name>
<dbReference type="Pfam" id="PF12146">
    <property type="entry name" value="Hydrolase_4"/>
    <property type="match status" value="1"/>
</dbReference>
<dbReference type="PANTHER" id="PTHR11614">
    <property type="entry name" value="PHOSPHOLIPASE-RELATED"/>
    <property type="match status" value="1"/>
</dbReference>
<organism evidence="2 3">
    <name type="scientific">Candidatus Flavonifractor merdigallinarum</name>
    <dbReference type="NCBI Taxonomy" id="2838589"/>
    <lineage>
        <taxon>Bacteria</taxon>
        <taxon>Bacillati</taxon>
        <taxon>Bacillota</taxon>
        <taxon>Clostridia</taxon>
        <taxon>Eubacteriales</taxon>
        <taxon>Oscillospiraceae</taxon>
        <taxon>Flavonifractor</taxon>
    </lineage>
</organism>
<proteinExistence type="predicted"/>
<dbReference type="InterPro" id="IPR029058">
    <property type="entry name" value="AB_hydrolase_fold"/>
</dbReference>
<sequence>MPDFSFPSSDGIHTVQAVQWLPEHPPRGVVQLVHGISEHMGRYAPFARFLTDHGFAVCGHDHLGHGRTARGPEEYGFLGEQDGWNYLVQDVRALRERMGEIFPGIPYVLFGHSMGSFVARTYLIRWPGTLDGCILSGTGQEKAPLVAFGKAASRLLCALRGPNTRSKLITDLSLGAYNRQFRPNRTQNDWISRDEAVVDAYNADPLCQFVPTVGMFRDMMEGLQFIGNPNNVSRMDPNTPILLCSGDQDPVGSCGKGVERVAALFRAAGVKDLTVRLYPGGRHEILNEQNREEVYADLLHWLEAHLPR</sequence>
<gene>
    <name evidence="2" type="ORF">H9841_00880</name>
</gene>
<feature type="domain" description="Serine aminopeptidase S33" evidence="1">
    <location>
        <begin position="25"/>
        <end position="290"/>
    </location>
</feature>
<protein>
    <submittedName>
        <fullName evidence="2">Lysophospholipase</fullName>
    </submittedName>
</protein>
<reference evidence="2" key="1">
    <citation type="journal article" date="2021" name="PeerJ">
        <title>Extensive microbial diversity within the chicken gut microbiome revealed by metagenomics and culture.</title>
        <authorList>
            <person name="Gilroy R."/>
            <person name="Ravi A."/>
            <person name="Getino M."/>
            <person name="Pursley I."/>
            <person name="Horton D.L."/>
            <person name="Alikhan N.F."/>
            <person name="Baker D."/>
            <person name="Gharbi K."/>
            <person name="Hall N."/>
            <person name="Watson M."/>
            <person name="Adriaenssens E.M."/>
            <person name="Foster-Nyarko E."/>
            <person name="Jarju S."/>
            <person name="Secka A."/>
            <person name="Antonio M."/>
            <person name="Oren A."/>
            <person name="Chaudhuri R.R."/>
            <person name="La Ragione R."/>
            <person name="Hildebrand F."/>
            <person name="Pallen M.J."/>
        </authorList>
    </citation>
    <scope>NUCLEOTIDE SEQUENCE</scope>
    <source>
        <strain evidence="2">ChiBcec16_6824</strain>
    </source>
</reference>
<evidence type="ECO:0000259" key="1">
    <source>
        <dbReference type="Pfam" id="PF12146"/>
    </source>
</evidence>
<dbReference type="AlphaFoldDB" id="A0A9D1Y6I2"/>
<comment type="caution">
    <text evidence="2">The sequence shown here is derived from an EMBL/GenBank/DDBJ whole genome shotgun (WGS) entry which is preliminary data.</text>
</comment>
<reference evidence="2" key="2">
    <citation type="submission" date="2021-04" db="EMBL/GenBank/DDBJ databases">
        <authorList>
            <person name="Gilroy R."/>
        </authorList>
    </citation>
    <scope>NUCLEOTIDE SEQUENCE</scope>
    <source>
        <strain evidence="2">ChiBcec16_6824</strain>
    </source>
</reference>